<dbReference type="Proteomes" id="UP001438707">
    <property type="component" value="Unassembled WGS sequence"/>
</dbReference>
<protein>
    <recommendedName>
        <fullName evidence="7">Nuclear pore complex protein Nup205</fullName>
    </recommendedName>
</protein>
<evidence type="ECO:0000256" key="3">
    <source>
        <dbReference type="ARBA" id="ARBA00022448"/>
    </source>
</evidence>
<name>A0AAW1Q964_9CHLO</name>
<keyword evidence="3" id="KW-0813">Transport</keyword>
<dbReference type="EMBL" id="JALJOS010000069">
    <property type="protein sequence ID" value="KAK9817460.1"/>
    <property type="molecule type" value="Genomic_DNA"/>
</dbReference>
<evidence type="ECO:0000256" key="2">
    <source>
        <dbReference type="ARBA" id="ARBA00005892"/>
    </source>
</evidence>
<gene>
    <name evidence="5" type="ORF">WJX74_003584</name>
</gene>
<comment type="similarity">
    <text evidence="2">Belongs to the NUP186/NUP192/NUP205 family.</text>
</comment>
<comment type="caution">
    <text evidence="5">The sequence shown here is derived from an EMBL/GenBank/DDBJ whole genome shotgun (WGS) entry which is preliminary data.</text>
</comment>
<evidence type="ECO:0000256" key="4">
    <source>
        <dbReference type="ARBA" id="ARBA00023242"/>
    </source>
</evidence>
<keyword evidence="4" id="KW-0539">Nucleus</keyword>
<dbReference type="Pfam" id="PF11894">
    <property type="entry name" value="Nup192"/>
    <property type="match status" value="2"/>
</dbReference>
<accession>A0AAW1Q964</accession>
<proteinExistence type="inferred from homology"/>
<reference evidence="5 6" key="1">
    <citation type="journal article" date="2024" name="Nat. Commun.">
        <title>Phylogenomics reveals the evolutionary origins of lichenization in chlorophyte algae.</title>
        <authorList>
            <person name="Puginier C."/>
            <person name="Libourel C."/>
            <person name="Otte J."/>
            <person name="Skaloud P."/>
            <person name="Haon M."/>
            <person name="Grisel S."/>
            <person name="Petersen M."/>
            <person name="Berrin J.G."/>
            <person name="Delaux P.M."/>
            <person name="Dal Grande F."/>
            <person name="Keller J."/>
        </authorList>
    </citation>
    <scope>NUCLEOTIDE SEQUENCE [LARGE SCALE GENOMIC DNA]</scope>
    <source>
        <strain evidence="5 6">SAG 2145</strain>
    </source>
</reference>
<organism evidence="5 6">
    <name type="scientific">Apatococcus lobatus</name>
    <dbReference type="NCBI Taxonomy" id="904363"/>
    <lineage>
        <taxon>Eukaryota</taxon>
        <taxon>Viridiplantae</taxon>
        <taxon>Chlorophyta</taxon>
        <taxon>core chlorophytes</taxon>
        <taxon>Trebouxiophyceae</taxon>
        <taxon>Chlorellales</taxon>
        <taxon>Chlorellaceae</taxon>
        <taxon>Apatococcus</taxon>
    </lineage>
</organism>
<dbReference type="PANTHER" id="PTHR31344:SF0">
    <property type="entry name" value="NUCLEAR PORE COMPLEX PROTEIN NUP205"/>
    <property type="match status" value="1"/>
</dbReference>
<sequence>MEEIDELLQLVEGSVTEAQQIVTNALLYRLNSAKTTLLRPLELAAPSATSRQAVQRGQPEVRGASHNISSSDCTEVLRLSDALALDELESLEHILKGYDQTGEISAEAGAGAFFEARRLELSCLWRLLHLHALPGAGLAPEVLAAIQHFNSELLAVQHDGHLTLLHHLIHLLKKVPRAGEGLRFAVDSHGNVVQWSSLVASERLMLCQVLVYAVAAHPRLPTATITDLLELLQAVATRIPRSAGEDQKVEAKLVLIAALTALLPQAGLDGDDHTATDDYQQFCQMGRNQQLAAKFQELKGIASPYAAAACFAWGLAQAEALTTHQQDAAVTSLRHLLEGRVLGFLREQLLSPGFLASAPATDSLLYAQTIHQLLMQFICCDLITREGGPLEDLMEAEVAPEPARDSLTSLVSLLAVVYKAFPDLYLDPALRYDKMVELMEWLPRQSLLRESPELLVAYLGLLAALASVPEGAREVTRQLQGGNYDIVSWDRMFSILTIVHQRYADSAENKLEEEIVPASDAAGLAAFLDLLACVLRNTEEGEIEERVRQLETIAGVAPLWELLFQLMCFPVPQVMKARLDEVIGAFASQPEVAGQIWDRLLAAVVVQPFTPQEPTMLGPSIHYDITYQLQEIEAKEQDYSETLAFVRLLNLLWKSKSSMSEYGMPYAHFTYFVLHDVLGPLHQRSYRDPSQKWQLAAAAFEHMTLVLASLPTSAQLPGTHFDPMSPLLPPGFAAILDLLGERPGGRVVMSLASCGPDALAAAQATGAEGRAQEAAVLAALGVLNTAMEHDSGVVTYLQQAGHAGYHERLEGVLRHDRRRLAALLDMVRYPDHAGIQAEAILLAQTLSQRIDKLVAFILQLDLPDAGAPLDVRLQAGFAARLRDSLFGLTSMQRAPAGEALDRQDVRADLILQLIADDLCRPGLQLAHLLLGFQVSSGYAGLANCRLAPKSAYSCLTVLLEGAIHGMLPQMRPHHHERCLAILSHLASTPETRGPTLDVLRSNSILLQQLDFVGCATLRSEPDQGPTRAAQLRQKAWLLRLACLELFHADAAVPSCRTSILNLLDQLFLPPADSEDGTGSSLAMEQRRSRMLEMLDRIAFPVALPSPDRYINGQALRTLQRYRLDVLLDSSAVTQEGGIRAVTEHGDSCIDVDALYKIIESRGKEDQGSIRGFGGPIGPAQLAQAGQAAISYAQEWNASVQQAGAQRLAVSAWQSTLEVAFTLRYEMLGQSLAGPGALALAGGAGAASDPACLENLQETLLQLLLTVHPLLLVPGAMSPIALPLCQAVQTLMARLELHATASAWPVALASGSLNAGVRQAGRCHELLEKLLLLLQDGRQVPSTRPPLYAALCSYLRLCRNPGQSQIPPSLLNSALDGVQGVADLENLAAQLDEAQAQLEGGNAALLLRASFLIDLLMSDARTPGQSQADQTLALMLLQALIASDPTSHFAAAISTAGLPQFLLNELARFQVGGSKQAGKGRASVQEAQLALLQSLVQAGTDRPHAPEALRRLPAAQLLPSLRMCQWINMDIQGSGSRDSERLRGLRARLLGPLLRTILLAVAPLRDSPEVQAAACLFIRTHHHTLQSILIDAASPGTRLWEPGTQELRLATLVLQLLTQVPGDQQSLPECSADLKDSAFRLLMMLADQDAHSTSPAVLRCHRCREEPQVQQSSPQELAGLIASIAELRGAAVHFMRRQALQKQHALQVNIRRQDVAHSSDQQVPDLLQLRDLLAQTTQDLFDLLEDAFTSPANLPRDSNPGAIVLQGDNGASSSAEDGVPGHIAHLEIDRQASLFRYIIEHCLGIMFFSLQQHLPSGSSVEEIDALHRRVHPILLQLEMLRGLANGSLAQQPQQQQHDSLQALVLKMRREFQRLLR</sequence>
<evidence type="ECO:0000256" key="1">
    <source>
        <dbReference type="ARBA" id="ARBA00004123"/>
    </source>
</evidence>
<evidence type="ECO:0000313" key="5">
    <source>
        <dbReference type="EMBL" id="KAK9817460.1"/>
    </source>
</evidence>
<dbReference type="InterPro" id="IPR021827">
    <property type="entry name" value="Nup186/Nup192/Nup205"/>
</dbReference>
<keyword evidence="6" id="KW-1185">Reference proteome</keyword>
<evidence type="ECO:0008006" key="7">
    <source>
        <dbReference type="Google" id="ProtNLM"/>
    </source>
</evidence>
<evidence type="ECO:0000313" key="6">
    <source>
        <dbReference type="Proteomes" id="UP001438707"/>
    </source>
</evidence>
<dbReference type="GO" id="GO:0005643">
    <property type="term" value="C:nuclear pore"/>
    <property type="evidence" value="ECO:0007669"/>
    <property type="project" value="InterPro"/>
</dbReference>
<comment type="subcellular location">
    <subcellularLocation>
        <location evidence="1">Nucleus</location>
    </subcellularLocation>
</comment>
<dbReference type="PANTHER" id="PTHR31344">
    <property type="entry name" value="NUCLEAR PORE COMPLEX PROTEIN NUP205"/>
    <property type="match status" value="1"/>
</dbReference>